<dbReference type="PANTHER" id="PTHR35498">
    <property type="entry name" value="PROTEIN LOW PSII ACCUMULATION 1, CHLOROPLASTIC"/>
    <property type="match status" value="1"/>
</dbReference>
<evidence type="ECO:0000256" key="3">
    <source>
        <dbReference type="SAM" id="SignalP"/>
    </source>
</evidence>
<dbReference type="EMBL" id="BDSP01000163">
    <property type="protein sequence ID" value="GAX21347.1"/>
    <property type="molecule type" value="Genomic_DNA"/>
</dbReference>
<feature type="chain" id="PRO_5012780526" evidence="3">
    <location>
        <begin position="23"/>
        <end position="333"/>
    </location>
</feature>
<keyword evidence="1" id="KW-0175">Coiled coil</keyword>
<feature type="transmembrane region" description="Helical" evidence="2">
    <location>
        <begin position="115"/>
        <end position="134"/>
    </location>
</feature>
<keyword evidence="3" id="KW-0732">Signal</keyword>
<gene>
    <name evidence="4" type="ORF">FisN_6Lh087</name>
</gene>
<keyword evidence="2" id="KW-0812">Transmembrane</keyword>
<feature type="signal peptide" evidence="3">
    <location>
        <begin position="1"/>
        <end position="22"/>
    </location>
</feature>
<protein>
    <submittedName>
        <fullName evidence="4">Uncharacterized protein</fullName>
    </submittedName>
</protein>
<dbReference type="AlphaFoldDB" id="A0A1Z5K546"/>
<accession>A0A1Z5K546</accession>
<keyword evidence="2" id="KW-1133">Transmembrane helix</keyword>
<feature type="transmembrane region" description="Helical" evidence="2">
    <location>
        <begin position="77"/>
        <end position="103"/>
    </location>
</feature>
<evidence type="ECO:0000256" key="1">
    <source>
        <dbReference type="SAM" id="Coils"/>
    </source>
</evidence>
<dbReference type="OrthoDB" id="5130at2759"/>
<comment type="caution">
    <text evidence="4">The sequence shown here is derived from an EMBL/GenBank/DDBJ whole genome shotgun (WGS) entry which is preliminary data.</text>
</comment>
<feature type="coiled-coil region" evidence="1">
    <location>
        <begin position="138"/>
        <end position="172"/>
    </location>
</feature>
<organism evidence="4 5">
    <name type="scientific">Fistulifera solaris</name>
    <name type="common">Oleaginous diatom</name>
    <dbReference type="NCBI Taxonomy" id="1519565"/>
    <lineage>
        <taxon>Eukaryota</taxon>
        <taxon>Sar</taxon>
        <taxon>Stramenopiles</taxon>
        <taxon>Ochrophyta</taxon>
        <taxon>Bacillariophyta</taxon>
        <taxon>Bacillariophyceae</taxon>
        <taxon>Bacillariophycidae</taxon>
        <taxon>Naviculales</taxon>
        <taxon>Naviculaceae</taxon>
        <taxon>Fistulifera</taxon>
    </lineage>
</organism>
<dbReference type="InParanoid" id="A0A1Z5K546"/>
<dbReference type="Proteomes" id="UP000198406">
    <property type="component" value="Unassembled WGS sequence"/>
</dbReference>
<reference evidence="4 5" key="1">
    <citation type="journal article" date="2015" name="Plant Cell">
        <title>Oil accumulation by the oleaginous diatom Fistulifera solaris as revealed by the genome and transcriptome.</title>
        <authorList>
            <person name="Tanaka T."/>
            <person name="Maeda Y."/>
            <person name="Veluchamy A."/>
            <person name="Tanaka M."/>
            <person name="Abida H."/>
            <person name="Marechal E."/>
            <person name="Bowler C."/>
            <person name="Muto M."/>
            <person name="Sunaga Y."/>
            <person name="Tanaka M."/>
            <person name="Yoshino T."/>
            <person name="Taniguchi T."/>
            <person name="Fukuda Y."/>
            <person name="Nemoto M."/>
            <person name="Matsumoto M."/>
            <person name="Wong P.S."/>
            <person name="Aburatani S."/>
            <person name="Fujibuchi W."/>
        </authorList>
    </citation>
    <scope>NUCLEOTIDE SEQUENCE [LARGE SCALE GENOMIC DNA]</scope>
    <source>
        <strain evidence="4 5">JPCC DA0580</strain>
    </source>
</reference>
<evidence type="ECO:0000313" key="4">
    <source>
        <dbReference type="EMBL" id="GAX21347.1"/>
    </source>
</evidence>
<evidence type="ECO:0000256" key="2">
    <source>
        <dbReference type="SAM" id="Phobius"/>
    </source>
</evidence>
<keyword evidence="5" id="KW-1185">Reference proteome</keyword>
<dbReference type="InterPro" id="IPR021883">
    <property type="entry name" value="LPA1-like"/>
</dbReference>
<dbReference type="PANTHER" id="PTHR35498:SF1">
    <property type="entry name" value="LOW PSII ACCUMULATION-LIKE PROTEIN"/>
    <property type="match status" value="1"/>
</dbReference>
<proteinExistence type="predicted"/>
<dbReference type="Pfam" id="PF11998">
    <property type="entry name" value="DUF3493"/>
    <property type="match status" value="1"/>
</dbReference>
<keyword evidence="2" id="KW-0472">Membrane</keyword>
<name>A0A1Z5K546_FISSO</name>
<sequence length="333" mass="36800">MRTLSKPLAFLLLALLTAHSLAFAPCATDPMVRRNSHHQPPTPLLLLYNQPKKKPYDEKLRKKLLSESIAPWRTIRLFLYGSLGSGAFVGGFIQLTGLLAALSKGQTDIDMNTEYLNLGIDFGAVALFAFLFKWDIEKQGELSEKVEQKLELKKLQKEVSKGMREREQLLGTLQLQVQISANGDVRQASVRELQAGARQHVILVAGPKKACKDALVGANLLKMDFAMSNVLVVPYETDVDVAELQSRPDGKGFGDTSLPIYERQPYVARPTGSGWDEYVAAEMADAVQQNGEKAREEGIAVVVASNGKVVRRGVGKVPWRQMVEELDESVKPK</sequence>
<evidence type="ECO:0000313" key="5">
    <source>
        <dbReference type="Proteomes" id="UP000198406"/>
    </source>
</evidence>